<dbReference type="InterPro" id="IPR014576">
    <property type="entry name" value="Pesterase_YhaO"/>
</dbReference>
<name>H1CZD3_9FIRM</name>
<accession>H1CZD3</accession>
<keyword evidence="1" id="KW-0378">Hydrolase</keyword>
<sequence length="422" mass="47507">MGKHFSFIHCADLHLGEPFRDIRMGSSGPWNEQIGKATFKAFEKVVDAALENRVDAILISGDVYNGDHHSLSAQMAFARELYRAAQGGIEIFMVHGNHDPGEAWRADIPLPETVHIFPADQVTSIPLMKDGEKAATIYGISYKTRHVKENLAKEFHREKDDGFAIGMLHTDMGGADSPYAPCTADDLKAVGMDYWALGHVHTRKTVSTSPYIVYPGNTQGLSLREIGPRGCYLVDVGAYGTVTLKFIETDTIRWMDMTMDISAYSQTEELISAVTKRRSGLKELTGRPNIIRLVCTGSGPLHAVLSSEDGRDFILQSLNDKEQFRYLFAWFVRLEDRTRTSIDLKERRELPDVTGNFLKAYDALNDLPVDKKKEELRTMAESQPEFVKYKKLLHSLPDESLLRSFRKAELLGAEMLTKEEEK</sequence>
<dbReference type="CDD" id="cd00840">
    <property type="entry name" value="MPP_Mre11_N"/>
    <property type="match status" value="1"/>
</dbReference>
<gene>
    <name evidence="3" type="ORF">HMPREF9453_00726</name>
</gene>
<dbReference type="InterPro" id="IPR050535">
    <property type="entry name" value="DNA_Repair-Maintenance_Comp"/>
</dbReference>
<dbReference type="Proteomes" id="UP000003277">
    <property type="component" value="Unassembled WGS sequence"/>
</dbReference>
<dbReference type="eggNOG" id="COG0420">
    <property type="taxonomic scope" value="Bacteria"/>
</dbReference>
<evidence type="ECO:0000259" key="2">
    <source>
        <dbReference type="Pfam" id="PF00149"/>
    </source>
</evidence>
<dbReference type="SUPFAM" id="SSF56300">
    <property type="entry name" value="Metallo-dependent phosphatases"/>
    <property type="match status" value="1"/>
</dbReference>
<evidence type="ECO:0000313" key="4">
    <source>
        <dbReference type="Proteomes" id="UP000003277"/>
    </source>
</evidence>
<dbReference type="Pfam" id="PF00149">
    <property type="entry name" value="Metallophos"/>
    <property type="match status" value="1"/>
</dbReference>
<dbReference type="PATRIC" id="fig|742743.3.peg.734"/>
<reference evidence="3 4" key="1">
    <citation type="submission" date="2011-11" db="EMBL/GenBank/DDBJ databases">
        <title>The Genome Sequence of Dialister succinatiphilus YIT 11850.</title>
        <authorList>
            <consortium name="The Broad Institute Genome Sequencing Platform"/>
            <person name="Earl A."/>
            <person name="Ward D."/>
            <person name="Feldgarden M."/>
            <person name="Gevers D."/>
            <person name="Morotomi M."/>
            <person name="Young S.K."/>
            <person name="Zeng Q."/>
            <person name="Gargeya S."/>
            <person name="Fitzgerald M."/>
            <person name="Haas B."/>
            <person name="Abouelleil A."/>
            <person name="Alvarado L."/>
            <person name="Arachchi H.M."/>
            <person name="Berlin A."/>
            <person name="Brown A."/>
            <person name="Chapman S.B."/>
            <person name="Dunbar C."/>
            <person name="Gearin G."/>
            <person name="Goldberg J."/>
            <person name="Griggs A."/>
            <person name="Gujja S."/>
            <person name="Heiman D."/>
            <person name="Howarth C."/>
            <person name="Lui A."/>
            <person name="MacDonald P.J.P."/>
            <person name="Montmayeur A."/>
            <person name="Murphy C."/>
            <person name="Neiman D."/>
            <person name="Pearson M."/>
            <person name="Priest M."/>
            <person name="Roberts A."/>
            <person name="Saif S."/>
            <person name="Shea T."/>
            <person name="Sisk P."/>
            <person name="Stolte C."/>
            <person name="Sykes S."/>
            <person name="Wortman J."/>
            <person name="Nusbaum C."/>
            <person name="Birren B."/>
        </authorList>
    </citation>
    <scope>NUCLEOTIDE SEQUENCE [LARGE SCALE GENOMIC DNA]</scope>
    <source>
        <strain evidence="3 4">YIT 11850</strain>
    </source>
</reference>
<dbReference type="GO" id="GO:0016787">
    <property type="term" value="F:hydrolase activity"/>
    <property type="evidence" value="ECO:0007669"/>
    <property type="project" value="UniProtKB-KW"/>
</dbReference>
<dbReference type="STRING" id="742743.HMPREF9453_00726"/>
<dbReference type="PIRSF" id="PIRSF033091">
    <property type="entry name" value="Pesterase_YhaO"/>
    <property type="match status" value="1"/>
</dbReference>
<keyword evidence="4" id="KW-1185">Reference proteome</keyword>
<protein>
    <recommendedName>
        <fullName evidence="2">Calcineurin-like phosphoesterase domain-containing protein</fullName>
    </recommendedName>
</protein>
<dbReference type="PANTHER" id="PTHR30337">
    <property type="entry name" value="COMPONENT OF ATP-DEPENDENT DSDNA EXONUCLEASE"/>
    <property type="match status" value="1"/>
</dbReference>
<evidence type="ECO:0000313" key="3">
    <source>
        <dbReference type="EMBL" id="EHO63301.1"/>
    </source>
</evidence>
<feature type="domain" description="Calcineurin-like phosphoesterase" evidence="2">
    <location>
        <begin position="6"/>
        <end position="202"/>
    </location>
</feature>
<dbReference type="InterPro" id="IPR029052">
    <property type="entry name" value="Metallo-depent_PP-like"/>
</dbReference>
<dbReference type="Gene3D" id="3.60.21.10">
    <property type="match status" value="1"/>
</dbReference>
<dbReference type="InterPro" id="IPR004843">
    <property type="entry name" value="Calcineurin-like_PHP"/>
</dbReference>
<dbReference type="OrthoDB" id="9773856at2"/>
<dbReference type="InterPro" id="IPR041796">
    <property type="entry name" value="Mre11_N"/>
</dbReference>
<dbReference type="HOGENOM" id="CLU_026621_4_0_9"/>
<proteinExistence type="predicted"/>
<comment type="caution">
    <text evidence="3">The sequence shown here is derived from an EMBL/GenBank/DDBJ whole genome shotgun (WGS) entry which is preliminary data.</text>
</comment>
<evidence type="ECO:0000256" key="1">
    <source>
        <dbReference type="ARBA" id="ARBA00022801"/>
    </source>
</evidence>
<dbReference type="RefSeq" id="WP_008859230.1">
    <property type="nucleotide sequence ID" value="NZ_JH591187.1"/>
</dbReference>
<dbReference type="PANTHER" id="PTHR30337:SF7">
    <property type="entry name" value="PHOSPHOESTERASE"/>
    <property type="match status" value="1"/>
</dbReference>
<organism evidence="3 4">
    <name type="scientific">Dialister succinatiphilus YIT 11850</name>
    <dbReference type="NCBI Taxonomy" id="742743"/>
    <lineage>
        <taxon>Bacteria</taxon>
        <taxon>Bacillati</taxon>
        <taxon>Bacillota</taxon>
        <taxon>Negativicutes</taxon>
        <taxon>Veillonellales</taxon>
        <taxon>Veillonellaceae</taxon>
        <taxon>Dialister</taxon>
    </lineage>
</organism>
<dbReference type="AlphaFoldDB" id="H1CZD3"/>
<dbReference type="EMBL" id="ADLT01000017">
    <property type="protein sequence ID" value="EHO63301.1"/>
    <property type="molecule type" value="Genomic_DNA"/>
</dbReference>